<comment type="caution">
    <text evidence="2">The sequence shown here is derived from an EMBL/GenBank/DDBJ whole genome shotgun (WGS) entry which is preliminary data.</text>
</comment>
<keyword evidence="1" id="KW-1133">Transmembrane helix</keyword>
<dbReference type="EMBL" id="JALLPB020000018">
    <property type="protein sequence ID" value="KAL3826579.1"/>
    <property type="molecule type" value="Genomic_DNA"/>
</dbReference>
<keyword evidence="3" id="KW-1185">Reference proteome</keyword>
<reference evidence="2 3" key="1">
    <citation type="submission" date="2024-10" db="EMBL/GenBank/DDBJ databases">
        <title>Updated reference genomes for cyclostephanoid diatoms.</title>
        <authorList>
            <person name="Roberts W.R."/>
            <person name="Alverson A.J."/>
        </authorList>
    </citation>
    <scope>NUCLEOTIDE SEQUENCE [LARGE SCALE GENOMIC DNA]</scope>
    <source>
        <strain evidence="2 3">AJA228-03</strain>
    </source>
</reference>
<keyword evidence="1" id="KW-0812">Transmembrane</keyword>
<organism evidence="2 3">
    <name type="scientific">Cyclostephanos tholiformis</name>
    <dbReference type="NCBI Taxonomy" id="382380"/>
    <lineage>
        <taxon>Eukaryota</taxon>
        <taxon>Sar</taxon>
        <taxon>Stramenopiles</taxon>
        <taxon>Ochrophyta</taxon>
        <taxon>Bacillariophyta</taxon>
        <taxon>Coscinodiscophyceae</taxon>
        <taxon>Thalassiosirophycidae</taxon>
        <taxon>Stephanodiscales</taxon>
        <taxon>Stephanodiscaceae</taxon>
        <taxon>Cyclostephanos</taxon>
    </lineage>
</organism>
<keyword evidence="1" id="KW-0472">Membrane</keyword>
<gene>
    <name evidence="2" type="ORF">ACHAXA_010504</name>
</gene>
<feature type="transmembrane region" description="Helical" evidence="1">
    <location>
        <begin position="12"/>
        <end position="31"/>
    </location>
</feature>
<protein>
    <submittedName>
        <fullName evidence="2">Uncharacterized protein</fullName>
    </submittedName>
</protein>
<accession>A0ABD3SPS4</accession>
<dbReference type="AlphaFoldDB" id="A0ABD3SPS4"/>
<name>A0ABD3SPS4_9STRA</name>
<evidence type="ECO:0000313" key="2">
    <source>
        <dbReference type="EMBL" id="KAL3826579.1"/>
    </source>
</evidence>
<sequence length="161" mass="17369">MIGRSSNEFLAAITFAGFLAGFIFYLCVGNYQRAKRAMDRQRKRRLELEDERRALAFGSPGTGGSIVGNGTRRRIDIAGNVAYDSPKSGYSGSSSMYTDEKGLTAGVGGLTLEGNGSHMLLGGDRGMGGSQFALPQHRTQLAQKPIDFLDDDYDSRGEMSV</sequence>
<evidence type="ECO:0000256" key="1">
    <source>
        <dbReference type="SAM" id="Phobius"/>
    </source>
</evidence>
<evidence type="ECO:0000313" key="3">
    <source>
        <dbReference type="Proteomes" id="UP001530377"/>
    </source>
</evidence>
<dbReference type="Proteomes" id="UP001530377">
    <property type="component" value="Unassembled WGS sequence"/>
</dbReference>
<proteinExistence type="predicted"/>